<dbReference type="OrthoDB" id="5877041at2759"/>
<dbReference type="WBParaSite" id="HPLM_0000532401-mRNA-1">
    <property type="protein sequence ID" value="HPLM_0000532401-mRNA-1"/>
    <property type="gene ID" value="HPLM_0000532401"/>
</dbReference>
<reference evidence="2 3" key="2">
    <citation type="submission" date="2018-11" db="EMBL/GenBank/DDBJ databases">
        <authorList>
            <consortium name="Pathogen Informatics"/>
        </authorList>
    </citation>
    <scope>NUCLEOTIDE SEQUENCE [LARGE SCALE GENOMIC DNA]</scope>
    <source>
        <strain evidence="2 3">MHpl1</strain>
    </source>
</reference>
<dbReference type="AlphaFoldDB" id="A0A0N4W5Q7"/>
<evidence type="ECO:0000256" key="1">
    <source>
        <dbReference type="SAM" id="MobiDB-lite"/>
    </source>
</evidence>
<feature type="compositionally biased region" description="Basic and acidic residues" evidence="1">
    <location>
        <begin position="232"/>
        <end position="245"/>
    </location>
</feature>
<protein>
    <submittedName>
        <fullName evidence="2 4">Uncharacterized protein</fullName>
    </submittedName>
</protein>
<evidence type="ECO:0000313" key="4">
    <source>
        <dbReference type="WBParaSite" id="HPLM_0000532401-mRNA-1"/>
    </source>
</evidence>
<gene>
    <name evidence="2" type="ORF">HPLM_LOCUS5316</name>
</gene>
<feature type="compositionally biased region" description="Low complexity" evidence="1">
    <location>
        <begin position="266"/>
        <end position="287"/>
    </location>
</feature>
<name>A0A0N4W5Q7_HAEPC</name>
<evidence type="ECO:0000313" key="2">
    <source>
        <dbReference type="EMBL" id="VDO25593.1"/>
    </source>
</evidence>
<feature type="compositionally biased region" description="Polar residues" evidence="1">
    <location>
        <begin position="44"/>
        <end position="55"/>
    </location>
</feature>
<evidence type="ECO:0000313" key="3">
    <source>
        <dbReference type="Proteomes" id="UP000268014"/>
    </source>
</evidence>
<keyword evidence="3" id="KW-1185">Reference proteome</keyword>
<dbReference type="STRING" id="6290.A0A0N4W5Q7"/>
<proteinExistence type="predicted"/>
<feature type="region of interest" description="Disordered" evidence="1">
    <location>
        <begin position="1"/>
        <end position="91"/>
    </location>
</feature>
<dbReference type="Proteomes" id="UP000268014">
    <property type="component" value="Unassembled WGS sequence"/>
</dbReference>
<accession>A0A0N4W5Q7</accession>
<dbReference type="EMBL" id="UZAF01016319">
    <property type="protein sequence ID" value="VDO25593.1"/>
    <property type="molecule type" value="Genomic_DNA"/>
</dbReference>
<sequence length="334" mass="37281">MKHSSETHGNEDVHDEFSAALHRLNTTSPRQDQRPQKRVIPIRRTTSVDTGNQESPFPFLPTTDQALRSGSDPTSPAPYQTENPDDDSPWLKDAFELGWLTDDAKRKRHKPPREEGRTVSERFRLAHDYDPQRDYNSVCDCTNCRNERKNRSEQNLCDCYECIMALRNGVVLPTCEEREKKAQTPPAPGETDVEAPKEEPREAPRERAKGSFPWVKRLVKTQQPDKANQPPKKKESKEKPKEAPPKKGSYFNNLLKKTGKPDQKQSTSSQSGTNTTTASAATPSKSTNQTPKSATPLTSSKATPNSRIQSGKDQKATKTSNAKAAKPPPAPAKK</sequence>
<organism evidence="4">
    <name type="scientific">Haemonchus placei</name>
    <name type="common">Barber's pole worm</name>
    <dbReference type="NCBI Taxonomy" id="6290"/>
    <lineage>
        <taxon>Eukaryota</taxon>
        <taxon>Metazoa</taxon>
        <taxon>Ecdysozoa</taxon>
        <taxon>Nematoda</taxon>
        <taxon>Chromadorea</taxon>
        <taxon>Rhabditida</taxon>
        <taxon>Rhabditina</taxon>
        <taxon>Rhabditomorpha</taxon>
        <taxon>Strongyloidea</taxon>
        <taxon>Trichostrongylidae</taxon>
        <taxon>Haemonchus</taxon>
    </lineage>
</organism>
<feature type="compositionally biased region" description="Basic and acidic residues" evidence="1">
    <location>
        <begin position="194"/>
        <end position="209"/>
    </location>
</feature>
<feature type="region of interest" description="Disordered" evidence="1">
    <location>
        <begin position="178"/>
        <end position="334"/>
    </location>
</feature>
<reference evidence="4" key="1">
    <citation type="submission" date="2017-02" db="UniProtKB">
        <authorList>
            <consortium name="WormBaseParasite"/>
        </authorList>
    </citation>
    <scope>IDENTIFICATION</scope>
</reference>
<feature type="compositionally biased region" description="Basic and acidic residues" evidence="1">
    <location>
        <begin position="1"/>
        <end position="17"/>
    </location>
</feature>
<feature type="compositionally biased region" description="Polar residues" evidence="1">
    <location>
        <begin position="288"/>
        <end position="309"/>
    </location>
</feature>
<feature type="compositionally biased region" description="Polar residues" evidence="1">
    <location>
        <begin position="62"/>
        <end position="82"/>
    </location>
</feature>